<evidence type="ECO:0000256" key="13">
    <source>
        <dbReference type="ARBA" id="ARBA00023242"/>
    </source>
</evidence>
<evidence type="ECO:0000256" key="10">
    <source>
        <dbReference type="ARBA" id="ARBA00022842"/>
    </source>
</evidence>
<dbReference type="RefSeq" id="XP_060454848.1">
    <property type="nucleotide sequence ID" value="XM_060598013.1"/>
</dbReference>
<dbReference type="GO" id="GO:0003910">
    <property type="term" value="F:DNA ligase (ATP) activity"/>
    <property type="evidence" value="ECO:0007669"/>
    <property type="project" value="UniProtKB-EC"/>
</dbReference>
<dbReference type="CDD" id="cd07903">
    <property type="entry name" value="Adenylation_DNA_ligase_IV"/>
    <property type="match status" value="1"/>
</dbReference>
<dbReference type="EC" id="6.5.1.1" evidence="15"/>
<dbReference type="PANTHER" id="PTHR45997">
    <property type="entry name" value="DNA LIGASE 4"/>
    <property type="match status" value="1"/>
</dbReference>
<dbReference type="InterPro" id="IPR044125">
    <property type="entry name" value="Adenylation_DNA_ligase_IV"/>
</dbReference>
<dbReference type="InterPro" id="IPR012308">
    <property type="entry name" value="DNA_ligase_ATP-dep_N"/>
</dbReference>
<comment type="cofactor">
    <cofactor evidence="1">
        <name>Mg(2+)</name>
        <dbReference type="ChEBI" id="CHEBI:18420"/>
    </cofactor>
</comment>
<dbReference type="GO" id="GO:0005524">
    <property type="term" value="F:ATP binding"/>
    <property type="evidence" value="ECO:0007669"/>
    <property type="project" value="UniProtKB-KW"/>
</dbReference>
<feature type="region of interest" description="Disordered" evidence="17">
    <location>
        <begin position="817"/>
        <end position="949"/>
    </location>
</feature>
<evidence type="ECO:0000259" key="19">
    <source>
        <dbReference type="PROSITE" id="PS50172"/>
    </source>
</evidence>
<dbReference type="GO" id="GO:0003677">
    <property type="term" value="F:DNA binding"/>
    <property type="evidence" value="ECO:0007669"/>
    <property type="project" value="InterPro"/>
</dbReference>
<organism evidence="20 21">
    <name type="scientific">Cutaneotrichosporon cavernicola</name>
    <dbReference type="NCBI Taxonomy" id="279322"/>
    <lineage>
        <taxon>Eukaryota</taxon>
        <taxon>Fungi</taxon>
        <taxon>Dikarya</taxon>
        <taxon>Basidiomycota</taxon>
        <taxon>Agaricomycotina</taxon>
        <taxon>Tremellomycetes</taxon>
        <taxon>Trichosporonales</taxon>
        <taxon>Trichosporonaceae</taxon>
        <taxon>Cutaneotrichosporon</taxon>
    </lineage>
</organism>
<keyword evidence="6" id="KW-0677">Repeat</keyword>
<dbReference type="GO" id="GO:0006310">
    <property type="term" value="P:DNA recombination"/>
    <property type="evidence" value="ECO:0007669"/>
    <property type="project" value="UniProtKB-KW"/>
</dbReference>
<dbReference type="Gene3D" id="3.30.470.30">
    <property type="entry name" value="DNA ligase/mRNA capping enzyme"/>
    <property type="match status" value="1"/>
</dbReference>
<dbReference type="PROSITE" id="PS50160">
    <property type="entry name" value="DNA_LIGASE_A3"/>
    <property type="match status" value="1"/>
</dbReference>
<evidence type="ECO:0000256" key="16">
    <source>
        <dbReference type="RuleBase" id="RU004196"/>
    </source>
</evidence>
<evidence type="ECO:0000256" key="3">
    <source>
        <dbReference type="ARBA" id="ARBA00007572"/>
    </source>
</evidence>
<dbReference type="InterPro" id="IPR000977">
    <property type="entry name" value="DNA_ligase_ATP-dep"/>
</dbReference>
<keyword evidence="9 15" id="KW-0067">ATP-binding</keyword>
<dbReference type="InterPro" id="IPR012309">
    <property type="entry name" value="DNA_ligase_ATP-dep_C"/>
</dbReference>
<evidence type="ECO:0000256" key="5">
    <source>
        <dbReference type="ARBA" id="ARBA00022723"/>
    </source>
</evidence>
<comment type="subcellular location">
    <subcellularLocation>
        <location evidence="2">Nucleus</location>
    </subcellularLocation>
</comment>
<evidence type="ECO:0000256" key="14">
    <source>
        <dbReference type="ARBA" id="ARBA00034003"/>
    </source>
</evidence>
<dbReference type="PROSITE" id="PS50172">
    <property type="entry name" value="BRCT"/>
    <property type="match status" value="2"/>
</dbReference>
<dbReference type="EMBL" id="AP028213">
    <property type="protein sequence ID" value="BEI89582.1"/>
    <property type="molecule type" value="Genomic_DNA"/>
</dbReference>
<evidence type="ECO:0000256" key="1">
    <source>
        <dbReference type="ARBA" id="ARBA00001946"/>
    </source>
</evidence>
<reference evidence="20" key="1">
    <citation type="journal article" date="2023" name="BMC Genomics">
        <title>Chromosome-level genome assemblies of Cutaneotrichosporon spp. (Trichosporonales, Basidiomycota) reveal imbalanced evolution between nucleotide sequences and chromosome synteny.</title>
        <authorList>
            <person name="Kobayashi Y."/>
            <person name="Kayamori A."/>
            <person name="Aoki K."/>
            <person name="Shiwa Y."/>
            <person name="Matsutani M."/>
            <person name="Fujita N."/>
            <person name="Sugita T."/>
            <person name="Iwasaki W."/>
            <person name="Tanaka N."/>
            <person name="Takashima M."/>
        </authorList>
    </citation>
    <scope>NUCLEOTIDE SEQUENCE</scope>
    <source>
        <strain evidence="20">HIS019</strain>
    </source>
</reference>
<evidence type="ECO:0000256" key="11">
    <source>
        <dbReference type="ARBA" id="ARBA00023172"/>
    </source>
</evidence>
<keyword evidence="4 15" id="KW-0436">Ligase</keyword>
<keyword evidence="5" id="KW-0479">Metal-binding</keyword>
<dbReference type="CDD" id="cd07968">
    <property type="entry name" value="OBF_DNA_ligase_IV"/>
    <property type="match status" value="1"/>
</dbReference>
<protein>
    <recommendedName>
        <fullName evidence="15">DNA ligase</fullName>
        <ecNumber evidence="15">6.5.1.1</ecNumber>
    </recommendedName>
</protein>
<evidence type="ECO:0000313" key="21">
    <source>
        <dbReference type="Proteomes" id="UP001233271"/>
    </source>
</evidence>
<dbReference type="SUPFAM" id="SSF52113">
    <property type="entry name" value="BRCT domain"/>
    <property type="match status" value="2"/>
</dbReference>
<feature type="compositionally biased region" description="Acidic residues" evidence="17">
    <location>
        <begin position="875"/>
        <end position="904"/>
    </location>
</feature>
<dbReference type="SMART" id="SM00292">
    <property type="entry name" value="BRCT"/>
    <property type="match status" value="2"/>
</dbReference>
<dbReference type="GeneID" id="85493453"/>
<dbReference type="GO" id="GO:0071897">
    <property type="term" value="P:DNA biosynthetic process"/>
    <property type="evidence" value="ECO:0007669"/>
    <property type="project" value="InterPro"/>
</dbReference>
<dbReference type="Proteomes" id="UP001233271">
    <property type="component" value="Chromosome 2"/>
</dbReference>
<keyword evidence="8 15" id="KW-0227">DNA damage</keyword>
<proteinExistence type="inferred from homology"/>
<evidence type="ECO:0000256" key="17">
    <source>
        <dbReference type="SAM" id="MobiDB-lite"/>
    </source>
</evidence>
<dbReference type="Pfam" id="PF04679">
    <property type="entry name" value="DNA_ligase_A_C"/>
    <property type="match status" value="1"/>
</dbReference>
<dbReference type="GO" id="GO:0046872">
    <property type="term" value="F:metal ion binding"/>
    <property type="evidence" value="ECO:0007669"/>
    <property type="project" value="UniProtKB-KW"/>
</dbReference>
<dbReference type="InterPro" id="IPR012310">
    <property type="entry name" value="DNA_ligase_ATP-dep_cent"/>
</dbReference>
<dbReference type="Gene3D" id="2.40.50.140">
    <property type="entry name" value="Nucleic acid-binding proteins"/>
    <property type="match status" value="1"/>
</dbReference>
<dbReference type="GO" id="GO:0006297">
    <property type="term" value="P:nucleotide-excision repair, DNA gap filling"/>
    <property type="evidence" value="ECO:0007669"/>
    <property type="project" value="TreeGrafter"/>
</dbReference>
<evidence type="ECO:0000313" key="20">
    <source>
        <dbReference type="EMBL" id="BEI89582.1"/>
    </source>
</evidence>
<dbReference type="AlphaFoldDB" id="A0AA48IB60"/>
<keyword evidence="7 15" id="KW-0547">Nucleotide-binding</keyword>
<dbReference type="Gene3D" id="1.10.3260.10">
    <property type="entry name" value="DNA ligase, ATP-dependent, N-terminal domain"/>
    <property type="match status" value="1"/>
</dbReference>
<dbReference type="InterPro" id="IPR036420">
    <property type="entry name" value="BRCT_dom_sf"/>
</dbReference>
<keyword evidence="13" id="KW-0539">Nucleus</keyword>
<evidence type="ECO:0000256" key="7">
    <source>
        <dbReference type="ARBA" id="ARBA00022741"/>
    </source>
</evidence>
<keyword evidence="10" id="KW-0460">Magnesium</keyword>
<evidence type="ECO:0000256" key="12">
    <source>
        <dbReference type="ARBA" id="ARBA00023204"/>
    </source>
</evidence>
<sequence>MPAPRFYQGRRQALPPLGSQPKDEDDAELPLSQAAQLAPPTQLERPRDVMDRLRTEEAGKRKEILTRFMSQWRHKVGNDLYPLIRLLLPDRDRERPVYNLKEAMLAKSYIEVLGIDKHSDSALRLTKWKQPVEGQTDSGAGDFARVCYHEIAARSTVEEGKLSVEAVNTLLDRLAAGKMKQADYVPILRRINEQCTPSEQEWIIRIILKVDLRISIREKAVFACFHPDAATLFNVCSDLKRVCWTLYKPEIRLEKSQANIELFRCFLPQLCHRSPSSSHDAIAKLVGAPNAEFIIEEKLDGERIQLHMRGSGTEWFYCSRKAKDYTYLYGSHIGEGSLTQYLSGVFQDDVRNIILDGEMMVWDPILEKYLAFGTLKTAAGVKVFDILFLNDRCLTGARLSERKRLLKSGRVFRNLEDYKGRIEFVDEERGKSGKDIRAMLERILESKGEGIVVKRSDSQYVTNSRASDWVKVKPEYADQMGENLDLLVLGGWWGKGGRTGKISSLLLGLRVPQEDDGSGELPIFETFASVGSGMSHEDYEWIVNKHRQHWKSFDRRNPPTWMKVGAVGIDDKPDVYIEPDKSFVMEVKASEIVSPATGYGAGYTLRFPRCRFIFWDRASRNQPTSEEHRDRDMWNCLSVEEFMTLLQKPKKRYMDDENGTATRKKPKITQNRGKVELFSDFKGQKMSEDGVEDHIFRDITFFIPKDAPGHTKKELEAIVFKHGGDFTQAQLADNSALVISWDDKTPRVKAQIRKGISVVKPQWIFESIKRQRPIPLLKDLLVFASEDASGQRYFNMTVEEMDKVSLVRDRTGSALISVLDGEEEKSGDDAKSSSAAEGSPPPISQAAQRVAARDTEWGVQRPSNRSSPVSSPADSDAETAEDEREALRDEEEDQDEEEEYDDDLPATAQSQTAARPEIQSQTVGRSAEGSVPENPLFRVMEKSSPPKDYQPMGMGADDYDEDLIFTHLVFYMDTATNAKRNGLANSVPSTETMRHLVDAEEKIRCHGGRVTDDVDYPGLTHIIMDDEDSGRYAELMRRTSKPKLKHIVLPSWVDESLEEDTLMDEDSHKPR</sequence>
<feature type="compositionally biased region" description="Low complexity" evidence="17">
    <location>
        <begin position="861"/>
        <end position="874"/>
    </location>
</feature>
<evidence type="ECO:0000259" key="18">
    <source>
        <dbReference type="PROSITE" id="PS50160"/>
    </source>
</evidence>
<dbReference type="InterPro" id="IPR001357">
    <property type="entry name" value="BRCT_dom"/>
</dbReference>
<comment type="similarity">
    <text evidence="3 16">Belongs to the ATP-dependent DNA ligase family.</text>
</comment>
<comment type="catalytic activity">
    <reaction evidence="14 15">
        <text>ATP + (deoxyribonucleotide)n-3'-hydroxyl + 5'-phospho-(deoxyribonucleotide)m = (deoxyribonucleotide)n+m + AMP + diphosphate.</text>
        <dbReference type="EC" id="6.5.1.1"/>
    </reaction>
</comment>
<evidence type="ECO:0000256" key="8">
    <source>
        <dbReference type="ARBA" id="ARBA00022763"/>
    </source>
</evidence>
<feature type="domain" description="BRCT" evidence="19">
    <location>
        <begin position="691"/>
        <end position="781"/>
    </location>
</feature>
<gene>
    <name evidence="20" type="primary">LIG4</name>
    <name evidence="20" type="ORF">CcaverHIS019_0209440</name>
</gene>
<evidence type="ECO:0000256" key="6">
    <source>
        <dbReference type="ARBA" id="ARBA00022737"/>
    </source>
</evidence>
<evidence type="ECO:0000256" key="9">
    <source>
        <dbReference type="ARBA" id="ARBA00022840"/>
    </source>
</evidence>
<dbReference type="Pfam" id="PF16589">
    <property type="entry name" value="BRCT_2"/>
    <property type="match status" value="1"/>
</dbReference>
<dbReference type="PROSITE" id="PS00697">
    <property type="entry name" value="DNA_LIGASE_A1"/>
    <property type="match status" value="1"/>
</dbReference>
<keyword evidence="11 15" id="KW-0233">DNA recombination</keyword>
<dbReference type="Pfam" id="PF01068">
    <property type="entry name" value="DNA_ligase_A_M"/>
    <property type="match status" value="1"/>
</dbReference>
<dbReference type="NCBIfam" id="TIGR00574">
    <property type="entry name" value="dnl1"/>
    <property type="match status" value="1"/>
</dbReference>
<dbReference type="Pfam" id="PF04675">
    <property type="entry name" value="DNA_ligase_A_N"/>
    <property type="match status" value="1"/>
</dbReference>
<dbReference type="Gene3D" id="3.40.50.10190">
    <property type="entry name" value="BRCT domain"/>
    <property type="match status" value="2"/>
</dbReference>
<dbReference type="SUPFAM" id="SSF50249">
    <property type="entry name" value="Nucleic acid-binding proteins"/>
    <property type="match status" value="1"/>
</dbReference>
<dbReference type="PANTHER" id="PTHR45997:SF1">
    <property type="entry name" value="DNA LIGASE 4"/>
    <property type="match status" value="1"/>
</dbReference>
<keyword evidence="21" id="KW-1185">Reference proteome</keyword>
<dbReference type="GO" id="GO:0006303">
    <property type="term" value="P:double-strand break repair via nonhomologous end joining"/>
    <property type="evidence" value="ECO:0007669"/>
    <property type="project" value="TreeGrafter"/>
</dbReference>
<accession>A0AA48IB60</accession>
<dbReference type="GO" id="GO:0032807">
    <property type="term" value="C:DNA ligase IV complex"/>
    <property type="evidence" value="ECO:0007669"/>
    <property type="project" value="TreeGrafter"/>
</dbReference>
<dbReference type="InterPro" id="IPR012340">
    <property type="entry name" value="NA-bd_OB-fold"/>
</dbReference>
<evidence type="ECO:0000256" key="15">
    <source>
        <dbReference type="RuleBase" id="RU000617"/>
    </source>
</evidence>
<dbReference type="KEGG" id="ccac:CcaHIS019_0209440"/>
<dbReference type="InterPro" id="IPR016059">
    <property type="entry name" value="DNA_ligase_ATP-dep_CS"/>
</dbReference>
<feature type="compositionally biased region" description="Polar residues" evidence="17">
    <location>
        <begin position="907"/>
        <end position="924"/>
    </location>
</feature>
<feature type="domain" description="BRCT" evidence="19">
    <location>
        <begin position="960"/>
        <end position="1070"/>
    </location>
</feature>
<name>A0AA48IB60_9TREE</name>
<dbReference type="InterPro" id="IPR029710">
    <property type="entry name" value="LIG4"/>
</dbReference>
<evidence type="ECO:0000256" key="2">
    <source>
        <dbReference type="ARBA" id="ARBA00004123"/>
    </source>
</evidence>
<dbReference type="InterPro" id="IPR036599">
    <property type="entry name" value="DNA_ligase_N_sf"/>
</dbReference>
<evidence type="ECO:0000256" key="4">
    <source>
        <dbReference type="ARBA" id="ARBA00022598"/>
    </source>
</evidence>
<feature type="region of interest" description="Disordered" evidence="17">
    <location>
        <begin position="1"/>
        <end position="43"/>
    </location>
</feature>
<keyword evidence="12 15" id="KW-0234">DNA repair</keyword>
<feature type="domain" description="ATP-dependent DNA ligase family profile" evidence="18">
    <location>
        <begin position="383"/>
        <end position="511"/>
    </location>
</feature>
<dbReference type="SUPFAM" id="SSF56091">
    <property type="entry name" value="DNA ligase/mRNA capping enzyme, catalytic domain"/>
    <property type="match status" value="1"/>
</dbReference>